<protein>
    <submittedName>
        <fullName evidence="1">Uncharacterized protein</fullName>
    </submittedName>
</protein>
<evidence type="ECO:0000313" key="1">
    <source>
        <dbReference type="EMBL" id="SDN16554.1"/>
    </source>
</evidence>
<dbReference type="EMBL" id="FNIE01000003">
    <property type="protein sequence ID" value="SDN16554.1"/>
    <property type="molecule type" value="Genomic_DNA"/>
</dbReference>
<accession>A0A1G9Z5M6</accession>
<organism evidence="1 2">
    <name type="scientific">Actinacidiphila guanduensis</name>
    <dbReference type="NCBI Taxonomy" id="310781"/>
    <lineage>
        <taxon>Bacteria</taxon>
        <taxon>Bacillati</taxon>
        <taxon>Actinomycetota</taxon>
        <taxon>Actinomycetes</taxon>
        <taxon>Kitasatosporales</taxon>
        <taxon>Streptomycetaceae</taxon>
        <taxon>Actinacidiphila</taxon>
    </lineage>
</organism>
<reference evidence="1 2" key="1">
    <citation type="submission" date="2016-10" db="EMBL/GenBank/DDBJ databases">
        <authorList>
            <person name="de Groot N.N."/>
        </authorList>
    </citation>
    <scope>NUCLEOTIDE SEQUENCE [LARGE SCALE GENOMIC DNA]</scope>
    <source>
        <strain evidence="1 2">CGMCC 4.2022</strain>
    </source>
</reference>
<dbReference type="RefSeq" id="WP_093783317.1">
    <property type="nucleotide sequence ID" value="NZ_FNIE01000003.1"/>
</dbReference>
<dbReference type="AlphaFoldDB" id="A0A1G9Z5M6"/>
<keyword evidence="2" id="KW-1185">Reference proteome</keyword>
<sequence>MIEIPLLGAVGPAQSDELVHFTSRGREPGPGAPPDVRAMTASQRLDSILGSETLRSFAPYGVARACVCFSESPPTHLAHLIGDRGFEPWGIVATRDGLLAAGGGTVAYVPDEVYEAFRTAGLEHWAVRTSAGSAWMHEREWRVPAPDGADGLQLYNLRAVLVGNPNWRPTEVRTGLFMHMDQGELCGGCNDPFCQEKTDLPRLWLQSEIWVWNSAVRQVEVYPPGAL</sequence>
<proteinExistence type="predicted"/>
<dbReference type="OrthoDB" id="4191384at2"/>
<name>A0A1G9Z5M6_9ACTN</name>
<evidence type="ECO:0000313" key="2">
    <source>
        <dbReference type="Proteomes" id="UP000199341"/>
    </source>
</evidence>
<dbReference type="Proteomes" id="UP000199341">
    <property type="component" value="Unassembled WGS sequence"/>
</dbReference>
<gene>
    <name evidence="1" type="ORF">SAMN05216259_10317</name>
</gene>